<gene>
    <name evidence="1" type="ORF">F0161_04925</name>
</gene>
<dbReference type="OrthoDB" id="2157689at2"/>
<dbReference type="RefSeq" id="WP_150203895.1">
    <property type="nucleotide sequence ID" value="NZ_CP043939.1"/>
</dbReference>
<protein>
    <submittedName>
        <fullName evidence="1">Alpha/beta hydrolase</fullName>
    </submittedName>
</protein>
<proteinExistence type="predicted"/>
<keyword evidence="2" id="KW-1185">Reference proteome</keyword>
<dbReference type="GO" id="GO:0016787">
    <property type="term" value="F:hydrolase activity"/>
    <property type="evidence" value="ECO:0007669"/>
    <property type="project" value="UniProtKB-KW"/>
</dbReference>
<dbReference type="SUPFAM" id="SSF53474">
    <property type="entry name" value="alpha/beta-Hydrolases"/>
    <property type="match status" value="1"/>
</dbReference>
<dbReference type="Pfam" id="PF06028">
    <property type="entry name" value="DUF915"/>
    <property type="match status" value="1"/>
</dbReference>
<keyword evidence="1" id="KW-0378">Hydrolase</keyword>
<reference evidence="1 2" key="1">
    <citation type="submission" date="2019-09" db="EMBL/GenBank/DDBJ databases">
        <title>Complete Genome Sequence of Lactobacillus nenjiangensis SH-Y15, isolated from sauerkraut.</title>
        <authorList>
            <person name="Yang H."/>
        </authorList>
    </citation>
    <scope>NUCLEOTIDE SEQUENCE [LARGE SCALE GENOMIC DNA]</scope>
    <source>
        <strain evidence="1 2">SH-Y15</strain>
    </source>
</reference>
<name>A0A5P1X3N9_9LACO</name>
<organism evidence="1 2">
    <name type="scientific">Paucilactobacillus nenjiangensis</name>
    <dbReference type="NCBI Taxonomy" id="1296540"/>
    <lineage>
        <taxon>Bacteria</taxon>
        <taxon>Bacillati</taxon>
        <taxon>Bacillota</taxon>
        <taxon>Bacilli</taxon>
        <taxon>Lactobacillales</taxon>
        <taxon>Lactobacillaceae</taxon>
        <taxon>Paucilactobacillus</taxon>
    </lineage>
</organism>
<dbReference type="InterPro" id="IPR010315">
    <property type="entry name" value="DUF915_hydro-like"/>
</dbReference>
<dbReference type="Proteomes" id="UP000325295">
    <property type="component" value="Chromosome"/>
</dbReference>
<dbReference type="Gene3D" id="3.40.50.1820">
    <property type="entry name" value="alpha/beta hydrolase"/>
    <property type="match status" value="1"/>
</dbReference>
<dbReference type="EMBL" id="CP043939">
    <property type="protein sequence ID" value="QER67259.1"/>
    <property type="molecule type" value="Genomic_DNA"/>
</dbReference>
<dbReference type="KEGG" id="lnn:F0161_04925"/>
<evidence type="ECO:0000313" key="2">
    <source>
        <dbReference type="Proteomes" id="UP000325295"/>
    </source>
</evidence>
<evidence type="ECO:0000313" key="1">
    <source>
        <dbReference type="EMBL" id="QER67259.1"/>
    </source>
</evidence>
<dbReference type="AlphaFoldDB" id="A0A5P1X3N9"/>
<accession>A0A5P1X3N9</accession>
<sequence length="274" mass="30757">MKFKKIMFGWLVLVGFVAMAGFGISQQNANVKLMRAKVPSAIDPIILVPGSSADENRFDSLIQSLDSKNETHSLLKVRVNKDDSLHYSGRIRQSDKRPYIVVGFQNNQDGYENIKKQAKWFSIAYTALSKRYHFNQFSGIGHSNGGLVLTIFLEKYMTSTNSIDKLMTIGTPFNLENTSSEKTTMLKDLIADRKKIPKTLKMYSVAGTQSYAGDGIVPFTSVDSGKYIYQNQANLYTEMIVTGTDSAHSDLPENKQTISLIRRFMLKPGNLNNR</sequence>
<dbReference type="InterPro" id="IPR029058">
    <property type="entry name" value="AB_hydrolase_fold"/>
</dbReference>